<organism evidence="1 2">
    <name type="scientific">Pseudorhodobacter turbinis</name>
    <dbReference type="NCBI Taxonomy" id="2500533"/>
    <lineage>
        <taxon>Bacteria</taxon>
        <taxon>Pseudomonadati</taxon>
        <taxon>Pseudomonadota</taxon>
        <taxon>Alphaproteobacteria</taxon>
        <taxon>Rhodobacterales</taxon>
        <taxon>Paracoccaceae</taxon>
        <taxon>Pseudorhodobacter</taxon>
    </lineage>
</organism>
<dbReference type="AlphaFoldDB" id="A0A4P8EGA4"/>
<protein>
    <submittedName>
        <fullName evidence="1">Uncharacterized protein</fullName>
    </submittedName>
</protein>
<keyword evidence="2" id="KW-1185">Reference proteome</keyword>
<dbReference type="RefSeq" id="WP_137193504.1">
    <property type="nucleotide sequence ID" value="NZ_CP039964.1"/>
</dbReference>
<dbReference type="EMBL" id="CP039964">
    <property type="protein sequence ID" value="QCO55743.1"/>
    <property type="molecule type" value="Genomic_DNA"/>
</dbReference>
<proteinExistence type="predicted"/>
<name>A0A4P8EGA4_9RHOB</name>
<dbReference type="Proteomes" id="UP000298631">
    <property type="component" value="Chromosome"/>
</dbReference>
<reference evidence="1 2" key="1">
    <citation type="submission" date="2019-05" db="EMBL/GenBank/DDBJ databases">
        <title>Pseudorhodobacter turbinis sp. nov., isolated from the gut of the Korean turban shell.</title>
        <authorList>
            <person name="Jeong Y.-S."/>
            <person name="Kang W.-R."/>
            <person name="Bae J.-W."/>
        </authorList>
    </citation>
    <scope>NUCLEOTIDE SEQUENCE [LARGE SCALE GENOMIC DNA]</scope>
    <source>
        <strain evidence="1 2">S12M18</strain>
    </source>
</reference>
<gene>
    <name evidence="1" type="ORF">EOK75_08310</name>
</gene>
<sequence>MTVVQAIAAEDSIAADQGSGALHLLLPTNLPTEITLTPEDRVAMRDAVTRFLTVLQSQDPAAGIAEILQGLATGKPYKAVPVGSVGIPAQVSEVEDFDAYFNVRRIAPEHPAHALLVGLLQTSAAAFALAARDTRMPRDLLGHQAKGFAAYARLLGRICGIDGLS</sequence>
<dbReference type="OrthoDB" id="8290704at2"/>
<accession>A0A4P8EGA4</accession>
<evidence type="ECO:0000313" key="2">
    <source>
        <dbReference type="Proteomes" id="UP000298631"/>
    </source>
</evidence>
<evidence type="ECO:0000313" key="1">
    <source>
        <dbReference type="EMBL" id="QCO55743.1"/>
    </source>
</evidence>
<dbReference type="KEGG" id="pseb:EOK75_08310"/>